<keyword evidence="5" id="KW-1185">Reference proteome</keyword>
<dbReference type="Gene3D" id="3.40.1350.60">
    <property type="match status" value="1"/>
</dbReference>
<proteinExistence type="inferred from homology"/>
<protein>
    <recommendedName>
        <fullName evidence="1">Sugar fermentation stimulation protein homolog</fullName>
    </recommendedName>
</protein>
<dbReference type="CDD" id="cd22359">
    <property type="entry name" value="SfsA-like_bacterial"/>
    <property type="match status" value="1"/>
</dbReference>
<dbReference type="PANTHER" id="PTHR30545">
    <property type="entry name" value="SUGAR FERMENTATION STIMULATION PROTEIN A"/>
    <property type="match status" value="1"/>
</dbReference>
<dbReference type="AlphaFoldDB" id="R3X0D0"/>
<dbReference type="Proteomes" id="UP000013840">
    <property type="component" value="Unassembled WGS sequence"/>
</dbReference>
<evidence type="ECO:0000256" key="1">
    <source>
        <dbReference type="HAMAP-Rule" id="MF_00095"/>
    </source>
</evidence>
<dbReference type="EMBL" id="AJAU01000012">
    <property type="protein sequence ID" value="EOL47470.1"/>
    <property type="molecule type" value="Genomic_DNA"/>
</dbReference>
<accession>R3X0D0</accession>
<sequence length="273" mass="30836">MAKGLSEKFDDAFSTKIWYCFEERVLQLITYPNVHIAHFIDRPNRFIAECRLKETGEMVTVHVKNTGRCKELFYSDVEVALSYQPSPKRKTDYDLIAVKKGEEWFNIDSQVPNALAAQALLNGTIRLPGLKGKITSVKREKRFAQSQFDILIETDTGNQAFVEVKGMTLENRKIGAFPDAPTLRGLKHVTELIEALQVGFQSYVLFVVQFEKVEATTIHTTMQPALAEMILSGQKQGLSVIAYNCSVTPDTIAIEHQVPFDVTKTFEDPNSER</sequence>
<evidence type="ECO:0000313" key="4">
    <source>
        <dbReference type="EMBL" id="EOL47470.1"/>
    </source>
</evidence>
<organism evidence="4 5">
    <name type="scientific">Enterococcus caccae ATCC BAA-1240</name>
    <dbReference type="NCBI Taxonomy" id="1158612"/>
    <lineage>
        <taxon>Bacteria</taxon>
        <taxon>Bacillati</taxon>
        <taxon>Bacillota</taxon>
        <taxon>Bacilli</taxon>
        <taxon>Lactobacillales</taxon>
        <taxon>Enterococcaceae</taxon>
        <taxon>Enterococcus</taxon>
    </lineage>
</organism>
<dbReference type="InterPro" id="IPR005224">
    <property type="entry name" value="SfsA"/>
</dbReference>
<evidence type="ECO:0000259" key="3">
    <source>
        <dbReference type="Pfam" id="PF17746"/>
    </source>
</evidence>
<dbReference type="PATRIC" id="fig|1158612.3.peg.1120"/>
<dbReference type="eggNOG" id="COG1489">
    <property type="taxonomic scope" value="Bacteria"/>
</dbReference>
<comment type="caution">
    <text evidence="4">The sequence shown here is derived from an EMBL/GenBank/DDBJ whole genome shotgun (WGS) entry which is preliminary data.</text>
</comment>
<comment type="similarity">
    <text evidence="1">Belongs to the SfsA family.</text>
</comment>
<dbReference type="InterPro" id="IPR040452">
    <property type="entry name" value="SfsA_C"/>
</dbReference>
<evidence type="ECO:0000259" key="2">
    <source>
        <dbReference type="Pfam" id="PF03749"/>
    </source>
</evidence>
<name>R3X0D0_9ENTE</name>
<dbReference type="NCBIfam" id="TIGR00230">
    <property type="entry name" value="sfsA"/>
    <property type="match status" value="1"/>
</dbReference>
<reference evidence="4 5" key="1">
    <citation type="submission" date="2013-02" db="EMBL/GenBank/DDBJ databases">
        <title>The Genome Sequence of Enterococcus caccae BAA-1240.</title>
        <authorList>
            <consortium name="The Broad Institute Genome Sequencing Platform"/>
            <consortium name="The Broad Institute Genome Sequencing Center for Infectious Disease"/>
            <person name="Earl A.M."/>
            <person name="Gilmore M.S."/>
            <person name="Lebreton F."/>
            <person name="Walker B."/>
            <person name="Young S.K."/>
            <person name="Zeng Q."/>
            <person name="Gargeya S."/>
            <person name="Fitzgerald M."/>
            <person name="Haas B."/>
            <person name="Abouelleil A."/>
            <person name="Alvarado L."/>
            <person name="Arachchi H.M."/>
            <person name="Berlin A.M."/>
            <person name="Chapman S.B."/>
            <person name="Dewar J."/>
            <person name="Goldberg J."/>
            <person name="Griggs A."/>
            <person name="Gujja S."/>
            <person name="Hansen M."/>
            <person name="Howarth C."/>
            <person name="Imamovic A."/>
            <person name="Larimer J."/>
            <person name="McCowan C."/>
            <person name="Murphy C."/>
            <person name="Neiman D."/>
            <person name="Pearson M."/>
            <person name="Priest M."/>
            <person name="Roberts A."/>
            <person name="Saif S."/>
            <person name="Shea T."/>
            <person name="Sisk P."/>
            <person name="Sykes S."/>
            <person name="Wortman J."/>
            <person name="Nusbaum C."/>
            <person name="Birren B."/>
        </authorList>
    </citation>
    <scope>NUCLEOTIDE SEQUENCE [LARGE SCALE GENOMIC DNA]</scope>
    <source>
        <strain evidence="4 5">ATCC BAA-1240</strain>
    </source>
</reference>
<dbReference type="Pfam" id="PF03749">
    <property type="entry name" value="SfsA"/>
    <property type="match status" value="1"/>
</dbReference>
<dbReference type="PANTHER" id="PTHR30545:SF2">
    <property type="entry name" value="SUGAR FERMENTATION STIMULATION PROTEIN A"/>
    <property type="match status" value="1"/>
</dbReference>
<dbReference type="Pfam" id="PF17746">
    <property type="entry name" value="SfsA_N"/>
    <property type="match status" value="1"/>
</dbReference>
<feature type="domain" description="Sugar fermentation stimulation protein C-terminal" evidence="2">
    <location>
        <begin position="110"/>
        <end position="250"/>
    </location>
</feature>
<feature type="domain" description="SfsA N-terminal OB" evidence="3">
    <location>
        <begin position="40"/>
        <end position="107"/>
    </location>
</feature>
<evidence type="ECO:0000313" key="5">
    <source>
        <dbReference type="Proteomes" id="UP000013840"/>
    </source>
</evidence>
<dbReference type="GO" id="GO:0003677">
    <property type="term" value="F:DNA binding"/>
    <property type="evidence" value="ECO:0007669"/>
    <property type="project" value="InterPro"/>
</dbReference>
<dbReference type="HAMAP" id="MF_00095">
    <property type="entry name" value="SfsA"/>
    <property type="match status" value="1"/>
</dbReference>
<dbReference type="STRING" id="317735.RU98_GL001784"/>
<gene>
    <name evidence="1" type="primary">sfsA</name>
    <name evidence="4" type="ORF">UC7_01130</name>
</gene>
<dbReference type="InterPro" id="IPR041465">
    <property type="entry name" value="SfsA_N"/>
</dbReference>
<dbReference type="Gene3D" id="2.40.50.580">
    <property type="match status" value="1"/>
</dbReference>